<dbReference type="CDD" id="cd04056">
    <property type="entry name" value="Peptidases_S53"/>
    <property type="match status" value="1"/>
</dbReference>
<evidence type="ECO:0000256" key="2">
    <source>
        <dbReference type="ARBA" id="ARBA00022801"/>
    </source>
</evidence>
<dbReference type="InterPro" id="IPR023828">
    <property type="entry name" value="Peptidase_S8_Ser-AS"/>
</dbReference>
<dbReference type="Pfam" id="PF00082">
    <property type="entry name" value="Peptidase_S8"/>
    <property type="match status" value="1"/>
</dbReference>
<evidence type="ECO:0000256" key="1">
    <source>
        <dbReference type="ARBA" id="ARBA00022670"/>
    </source>
</evidence>
<dbReference type="SUPFAM" id="SSF52743">
    <property type="entry name" value="Subtilisin-like"/>
    <property type="match status" value="1"/>
</dbReference>
<dbReference type="InterPro" id="IPR050819">
    <property type="entry name" value="Tripeptidyl-peptidase_I"/>
</dbReference>
<evidence type="ECO:0000313" key="5">
    <source>
        <dbReference type="EMBL" id="MFC7746606.1"/>
    </source>
</evidence>
<dbReference type="Proteomes" id="UP001596620">
    <property type="component" value="Unassembled WGS sequence"/>
</dbReference>
<keyword evidence="6" id="KW-1185">Reference proteome</keyword>
<dbReference type="RefSeq" id="WP_382358113.1">
    <property type="nucleotide sequence ID" value="NZ_JBHTGR010000007.1"/>
</dbReference>
<accession>A0ABW2UU22</accession>
<dbReference type="PANTHER" id="PTHR14218:SF15">
    <property type="entry name" value="TRIPEPTIDYL-PEPTIDASE 1"/>
    <property type="match status" value="1"/>
</dbReference>
<feature type="domain" description="Peptidase S53" evidence="4">
    <location>
        <begin position="101"/>
        <end position="458"/>
    </location>
</feature>
<keyword evidence="2 5" id="KW-0378">Hydrolase</keyword>
<dbReference type="PROSITE" id="PS51695">
    <property type="entry name" value="SEDOLISIN"/>
    <property type="match status" value="1"/>
</dbReference>
<dbReference type="PROSITE" id="PS00138">
    <property type="entry name" value="SUBTILASE_SER"/>
    <property type="match status" value="1"/>
</dbReference>
<dbReference type="InterPro" id="IPR000209">
    <property type="entry name" value="Peptidase_S8/S53_dom"/>
</dbReference>
<dbReference type="InterPro" id="IPR030400">
    <property type="entry name" value="Sedolisin_dom"/>
</dbReference>
<organism evidence="5 6">
    <name type="scientific">Lentibacillus kimchii</name>
    <dbReference type="NCBI Taxonomy" id="1542911"/>
    <lineage>
        <taxon>Bacteria</taxon>
        <taxon>Bacillati</taxon>
        <taxon>Bacillota</taxon>
        <taxon>Bacilli</taxon>
        <taxon>Bacillales</taxon>
        <taxon>Bacillaceae</taxon>
        <taxon>Lentibacillus</taxon>
    </lineage>
</organism>
<dbReference type="Gene3D" id="3.40.50.200">
    <property type="entry name" value="Peptidase S8/S53 domain"/>
    <property type="match status" value="1"/>
</dbReference>
<evidence type="ECO:0000259" key="4">
    <source>
        <dbReference type="PROSITE" id="PS51695"/>
    </source>
</evidence>
<proteinExistence type="predicted"/>
<keyword evidence="3" id="KW-0720">Serine protease</keyword>
<dbReference type="InterPro" id="IPR036852">
    <property type="entry name" value="Peptidase_S8/S53_dom_sf"/>
</dbReference>
<protein>
    <submittedName>
        <fullName evidence="5">S53 family peptidase</fullName>
        <ecNumber evidence="5">3.4.-.-</ecNumber>
    </submittedName>
</protein>
<evidence type="ECO:0000256" key="3">
    <source>
        <dbReference type="ARBA" id="ARBA00022825"/>
    </source>
</evidence>
<dbReference type="PANTHER" id="PTHR14218">
    <property type="entry name" value="PROTEASE S8 TRIPEPTIDYL PEPTIDASE I CLN2"/>
    <property type="match status" value="1"/>
</dbReference>
<dbReference type="EC" id="3.4.-.-" evidence="5"/>
<dbReference type="EMBL" id="JBHTGR010000007">
    <property type="protein sequence ID" value="MFC7746606.1"/>
    <property type="molecule type" value="Genomic_DNA"/>
</dbReference>
<sequence length="458" mass="48307">MKIIHLALVLDSSEYSQSVGQWAGSNHFVIKGQNPYYIDIAGTLDIISQAFQVDLTMRQDGAWYPHTDPVKPTGVHAVVGIDARPTGHRSGPHQISTDKKGFYPDDIRAAYNIPDSFTGEGETIGILQFNSGFNQNSLDVFTMETGLQVPNNPAIVSVDGQQNTSGSAPKDREATLDIEWAYAIAPKAKMAIYEAPNGTSSRTFSLHMLHALYAAMTDTNNQPSILSISYGVSESSVPDNDLLGWEALMNVAVSKGMIICISSGDTGAYGKNQPNVAKTRSVFGPASCPSALSIGGTTLAMNQGDVESETAWTNTNDNGATGGGVSSIFPMPSYQQEAGIQGQSRGVPDVAANADPNSGYFITFDGNPGTVGGTSAATPVWAGILAGINQQRENADLPALDHIHEKLYALGGKGFRDIVSGNNSSQGIGGYHAGPGWDYCTGWGVPDVAKLAENLNAN</sequence>
<keyword evidence="1" id="KW-0645">Protease</keyword>
<evidence type="ECO:0000313" key="6">
    <source>
        <dbReference type="Proteomes" id="UP001596620"/>
    </source>
</evidence>
<reference evidence="6" key="1">
    <citation type="journal article" date="2019" name="Int. J. Syst. Evol. Microbiol.">
        <title>The Global Catalogue of Microorganisms (GCM) 10K type strain sequencing project: providing services to taxonomists for standard genome sequencing and annotation.</title>
        <authorList>
            <consortium name="The Broad Institute Genomics Platform"/>
            <consortium name="The Broad Institute Genome Sequencing Center for Infectious Disease"/>
            <person name="Wu L."/>
            <person name="Ma J."/>
        </authorList>
    </citation>
    <scope>NUCLEOTIDE SEQUENCE [LARGE SCALE GENOMIC DNA]</scope>
    <source>
        <strain evidence="6">JCM 30234</strain>
    </source>
</reference>
<name>A0ABW2UU22_9BACI</name>
<gene>
    <name evidence="5" type="ORF">ACFQU8_05045</name>
</gene>
<comment type="caution">
    <text evidence="5">The sequence shown here is derived from an EMBL/GenBank/DDBJ whole genome shotgun (WGS) entry which is preliminary data.</text>
</comment>
<dbReference type="GO" id="GO:0016787">
    <property type="term" value="F:hydrolase activity"/>
    <property type="evidence" value="ECO:0007669"/>
    <property type="project" value="UniProtKB-KW"/>
</dbReference>